<dbReference type="OrthoDB" id="2942533at2759"/>
<feature type="repeat" description="TPR" evidence="10">
    <location>
        <begin position="375"/>
        <end position="408"/>
    </location>
</feature>
<evidence type="ECO:0000256" key="6">
    <source>
        <dbReference type="ARBA" id="ARBA00022989"/>
    </source>
</evidence>
<feature type="compositionally biased region" description="Basic residues" evidence="11">
    <location>
        <begin position="104"/>
        <end position="121"/>
    </location>
</feature>
<keyword evidence="5 10" id="KW-0802">TPR repeat</keyword>
<dbReference type="SUPFAM" id="SSF48452">
    <property type="entry name" value="TPR-like"/>
    <property type="match status" value="3"/>
</dbReference>
<keyword evidence="13" id="KW-1185">Reference proteome</keyword>
<dbReference type="RefSeq" id="XP_003334827.2">
    <property type="nucleotide sequence ID" value="XM_003334779.2"/>
</dbReference>
<dbReference type="PANTHER" id="PTHR46208">
    <property type="entry name" value="MITOCHONDRIAL IMPORT RECEPTOR SUBUNIT TOM70"/>
    <property type="match status" value="1"/>
</dbReference>
<dbReference type="EMBL" id="DS178332">
    <property type="protein sequence ID" value="EFP90408.2"/>
    <property type="molecule type" value="Genomic_DNA"/>
</dbReference>
<comment type="similarity">
    <text evidence="9">Belongs to the Tom70 family.</text>
</comment>
<evidence type="ECO:0008006" key="14">
    <source>
        <dbReference type="Google" id="ProtNLM"/>
    </source>
</evidence>
<dbReference type="GO" id="GO:0030150">
    <property type="term" value="P:protein import into mitochondrial matrix"/>
    <property type="evidence" value="ECO:0000318"/>
    <property type="project" value="GO_Central"/>
</dbReference>
<gene>
    <name evidence="12" type="ORF">PGTG_16168</name>
</gene>
<dbReference type="STRING" id="418459.E3L1I3"/>
<dbReference type="Gene3D" id="1.25.40.10">
    <property type="entry name" value="Tetratricopeptide repeat domain"/>
    <property type="match status" value="2"/>
</dbReference>
<dbReference type="SMART" id="SM00028">
    <property type="entry name" value="TPR"/>
    <property type="match status" value="9"/>
</dbReference>
<keyword evidence="3" id="KW-0677">Repeat</keyword>
<keyword evidence="8" id="KW-0472">Membrane</keyword>
<evidence type="ECO:0000256" key="9">
    <source>
        <dbReference type="ARBA" id="ARBA00038030"/>
    </source>
</evidence>
<dbReference type="Pfam" id="PF13414">
    <property type="entry name" value="TPR_11"/>
    <property type="match status" value="1"/>
</dbReference>
<feature type="compositionally biased region" description="Low complexity" evidence="11">
    <location>
        <begin position="87"/>
        <end position="103"/>
    </location>
</feature>
<protein>
    <recommendedName>
        <fullName evidence="14">TOM (Translocase of outer membrane) complex component</fullName>
    </recommendedName>
</protein>
<comment type="subcellular location">
    <subcellularLocation>
        <location evidence="1">Mitochondrion outer membrane</location>
        <topology evidence="1">Single-pass membrane protein</topology>
    </subcellularLocation>
</comment>
<reference key="1">
    <citation type="submission" date="2007-01" db="EMBL/GenBank/DDBJ databases">
        <title>The Genome Sequence of Puccinia graminis f. sp. tritici Strain CRL 75-36-700-3.</title>
        <authorList>
            <consortium name="The Broad Institute Genome Sequencing Platform"/>
            <person name="Birren B."/>
            <person name="Lander E."/>
            <person name="Galagan J."/>
            <person name="Nusbaum C."/>
            <person name="Devon K."/>
            <person name="Cuomo C."/>
            <person name="Jaffe D."/>
            <person name="Butler J."/>
            <person name="Alvarez P."/>
            <person name="Gnerre S."/>
            <person name="Grabherr M."/>
            <person name="Mauceli E."/>
            <person name="Brockman W."/>
            <person name="Young S."/>
            <person name="LaButti K."/>
            <person name="Sykes S."/>
            <person name="DeCaprio D."/>
            <person name="Crawford M."/>
            <person name="Koehrsen M."/>
            <person name="Engels R."/>
            <person name="Montgomery P."/>
            <person name="Pearson M."/>
            <person name="Howarth C."/>
            <person name="Larson L."/>
            <person name="White J."/>
            <person name="Zeng Q."/>
            <person name="Kodira C."/>
            <person name="Yandava C."/>
            <person name="Alvarado L."/>
            <person name="O'Leary S."/>
            <person name="Szabo L."/>
            <person name="Dean R."/>
            <person name="Schein J."/>
        </authorList>
    </citation>
    <scope>NUCLEOTIDE SEQUENCE</scope>
    <source>
        <strain>CRL 75-36-700-3</strain>
    </source>
</reference>
<dbReference type="GO" id="GO:0045039">
    <property type="term" value="P:protein insertion into mitochondrial inner membrane"/>
    <property type="evidence" value="ECO:0000318"/>
    <property type="project" value="GO_Central"/>
</dbReference>
<feature type="region of interest" description="Disordered" evidence="11">
    <location>
        <begin position="87"/>
        <end position="156"/>
    </location>
</feature>
<keyword evidence="6" id="KW-1133">Transmembrane helix</keyword>
<evidence type="ECO:0000256" key="4">
    <source>
        <dbReference type="ARBA" id="ARBA00022787"/>
    </source>
</evidence>
<dbReference type="InterPro" id="IPR011990">
    <property type="entry name" value="TPR-like_helical_dom_sf"/>
</dbReference>
<keyword evidence="2" id="KW-0812">Transmembrane</keyword>
<feature type="repeat" description="TPR" evidence="10">
    <location>
        <begin position="409"/>
        <end position="442"/>
    </location>
</feature>
<sequence>MCYHRSAPTDRSQPTTTTTNQQQQPTEQPSTSSLTHFKMSSTISNSPSPATTTTISRLTDFVKSNRRALLISLSIAIAATAGTIYLSSSSNSSTNSSSFSSSKTSKKKKDSKKSKKNRKKNTTTPQNQKSDHQLPPSSQLSSSQKSEEDDQEDDPINFTKEVIESLPEETRCRYAFILKTNGNKAYQAKNYQRAIEYYSKAIECEQKAVYYSNRAACYTYLNDPEAVVKDCTEALRLDKHYIKALNRRASARELLGGEENLFLALCDFTACVILDEFKTDHKGETADRVMKRYAGEKAKSIIKERGPRLPSNMIIRAYLDAFRQKPKPSLPPEPNQADNTLMMAYDALANFDYNHACSLFHEAVEQVPSTTELRAHGYLMKATFLFLMSQPQAALEDFNRALEEKPDLIQAWIRKASVNMELGSLETAMNDFAEALKIDVNDPDVYYHRGQVYNVTEQHHLSIEDYRRSIDLDPSFIFSHVQLAVATYKNGDVPKAMQMFKEYMVVDGHETSSPEVHNYYGELLFAEQKFDEALKRFDSAIQLEENRTGPKNVLPWVNKALVYATAQSDVAKATESCMKALEIDSNCEVAIQHLAQFKLQSNEIKEALKWYEKGIEVAMTELGLSQFIQFHVAAMAQLVFMENYPEFAARLGLQ</sequence>
<evidence type="ECO:0000256" key="5">
    <source>
        <dbReference type="ARBA" id="ARBA00022803"/>
    </source>
</evidence>
<organism evidence="12 13">
    <name type="scientific">Puccinia graminis f. sp. tritici (strain CRL 75-36-700-3 / race SCCL)</name>
    <name type="common">Black stem rust fungus</name>
    <dbReference type="NCBI Taxonomy" id="418459"/>
    <lineage>
        <taxon>Eukaryota</taxon>
        <taxon>Fungi</taxon>
        <taxon>Dikarya</taxon>
        <taxon>Basidiomycota</taxon>
        <taxon>Pucciniomycotina</taxon>
        <taxon>Pucciniomycetes</taxon>
        <taxon>Pucciniales</taxon>
        <taxon>Pucciniaceae</taxon>
        <taxon>Puccinia</taxon>
    </lineage>
</organism>
<dbReference type="AlphaFoldDB" id="E3L1I3"/>
<feature type="repeat" description="TPR" evidence="10">
    <location>
        <begin position="443"/>
        <end position="476"/>
    </location>
</feature>
<dbReference type="GO" id="GO:0005741">
    <property type="term" value="C:mitochondrial outer membrane"/>
    <property type="evidence" value="ECO:0000318"/>
    <property type="project" value="GO_Central"/>
</dbReference>
<evidence type="ECO:0000256" key="2">
    <source>
        <dbReference type="ARBA" id="ARBA00022692"/>
    </source>
</evidence>
<dbReference type="PANTHER" id="PTHR46208:SF1">
    <property type="entry name" value="MITOCHONDRIAL IMPORT RECEPTOR SUBUNIT TOM70"/>
    <property type="match status" value="1"/>
</dbReference>
<evidence type="ECO:0000256" key="1">
    <source>
        <dbReference type="ARBA" id="ARBA00004572"/>
    </source>
</evidence>
<evidence type="ECO:0000256" key="3">
    <source>
        <dbReference type="ARBA" id="ARBA00022737"/>
    </source>
</evidence>
<feature type="repeat" description="TPR" evidence="10">
    <location>
        <begin position="175"/>
        <end position="208"/>
    </location>
</feature>
<keyword evidence="4" id="KW-1000">Mitochondrion outer membrane</keyword>
<dbReference type="InterPro" id="IPR019734">
    <property type="entry name" value="TPR_rpt"/>
</dbReference>
<dbReference type="FunCoup" id="E3L1I3">
    <property type="interactions" value="331"/>
</dbReference>
<evidence type="ECO:0000313" key="12">
    <source>
        <dbReference type="EMBL" id="EFP90408.2"/>
    </source>
</evidence>
<proteinExistence type="inferred from homology"/>
<dbReference type="GO" id="GO:0030943">
    <property type="term" value="F:mitochondrion targeting sequence binding"/>
    <property type="evidence" value="ECO:0000318"/>
    <property type="project" value="GO_Central"/>
</dbReference>
<evidence type="ECO:0000256" key="7">
    <source>
        <dbReference type="ARBA" id="ARBA00023128"/>
    </source>
</evidence>
<feature type="compositionally biased region" description="Low complexity" evidence="11">
    <location>
        <begin position="9"/>
        <end position="34"/>
    </location>
</feature>
<evidence type="ECO:0000256" key="10">
    <source>
        <dbReference type="PROSITE-ProRule" id="PRU00339"/>
    </source>
</evidence>
<dbReference type="HOGENOM" id="CLU_017516_0_1_1"/>
<accession>E3L1I3</accession>
<dbReference type="PROSITE" id="PS50005">
    <property type="entry name" value="TPR"/>
    <property type="match status" value="5"/>
</dbReference>
<dbReference type="GeneID" id="10530302"/>
<keyword evidence="7" id="KW-0496">Mitochondrion</keyword>
<name>E3L1I3_PUCGT</name>
<evidence type="ECO:0000256" key="8">
    <source>
        <dbReference type="ARBA" id="ARBA00023136"/>
    </source>
</evidence>
<feature type="region of interest" description="Disordered" evidence="11">
    <location>
        <begin position="1"/>
        <end position="34"/>
    </location>
</feature>
<evidence type="ECO:0000313" key="13">
    <source>
        <dbReference type="Proteomes" id="UP000008783"/>
    </source>
</evidence>
<reference evidence="13" key="2">
    <citation type="journal article" date="2011" name="Proc. Natl. Acad. Sci. U.S.A.">
        <title>Obligate biotrophy features unraveled by the genomic analysis of rust fungi.</title>
        <authorList>
            <person name="Duplessis S."/>
            <person name="Cuomo C.A."/>
            <person name="Lin Y.-C."/>
            <person name="Aerts A."/>
            <person name="Tisserant E."/>
            <person name="Veneault-Fourrey C."/>
            <person name="Joly D.L."/>
            <person name="Hacquard S."/>
            <person name="Amselem J."/>
            <person name="Cantarel B.L."/>
            <person name="Chiu R."/>
            <person name="Coutinho P.M."/>
            <person name="Feau N."/>
            <person name="Field M."/>
            <person name="Frey P."/>
            <person name="Gelhaye E."/>
            <person name="Goldberg J."/>
            <person name="Grabherr M.G."/>
            <person name="Kodira C.D."/>
            <person name="Kohler A."/>
            <person name="Kuees U."/>
            <person name="Lindquist E.A."/>
            <person name="Lucas S.M."/>
            <person name="Mago R."/>
            <person name="Mauceli E."/>
            <person name="Morin E."/>
            <person name="Murat C."/>
            <person name="Pangilinan J.L."/>
            <person name="Park R."/>
            <person name="Pearson M."/>
            <person name="Quesneville H."/>
            <person name="Rouhier N."/>
            <person name="Sakthikumar S."/>
            <person name="Salamov A.A."/>
            <person name="Schmutz J."/>
            <person name="Selles B."/>
            <person name="Shapiro H."/>
            <person name="Tanguay P."/>
            <person name="Tuskan G.A."/>
            <person name="Henrissat B."/>
            <person name="Van de Peer Y."/>
            <person name="Rouze P."/>
            <person name="Ellis J.G."/>
            <person name="Dodds P.N."/>
            <person name="Schein J.E."/>
            <person name="Zhong S."/>
            <person name="Hamelin R.C."/>
            <person name="Grigoriev I.V."/>
            <person name="Szabo L.J."/>
            <person name="Martin F."/>
        </authorList>
    </citation>
    <scope>NUCLEOTIDE SEQUENCE [LARGE SCALE GENOMIC DNA]</scope>
    <source>
        <strain evidence="13">CRL 75-36-700-3 / race SCCL</strain>
    </source>
</reference>
<dbReference type="KEGG" id="pgr:PGTG_16168"/>
<evidence type="ECO:0000256" key="11">
    <source>
        <dbReference type="SAM" id="MobiDB-lite"/>
    </source>
</evidence>
<dbReference type="InParanoid" id="E3L1I3"/>
<feature type="repeat" description="TPR" evidence="10">
    <location>
        <begin position="514"/>
        <end position="547"/>
    </location>
</feature>
<feature type="compositionally biased region" description="Low complexity" evidence="11">
    <location>
        <begin position="122"/>
        <end position="144"/>
    </location>
</feature>
<dbReference type="VEuPathDB" id="FungiDB:PGTG_16168"/>
<dbReference type="Proteomes" id="UP000008783">
    <property type="component" value="Unassembled WGS sequence"/>
</dbReference>